<feature type="domain" description="Fibronectin type-III" evidence="2">
    <location>
        <begin position="109"/>
        <end position="279"/>
    </location>
</feature>
<dbReference type="InterPro" id="IPR050991">
    <property type="entry name" value="ECM_Regulatory_Proteins"/>
</dbReference>
<name>A0A8J4Y9S3_CHIOP</name>
<dbReference type="SMART" id="SM00060">
    <property type="entry name" value="FN3"/>
    <property type="match status" value="2"/>
</dbReference>
<dbReference type="InterPro" id="IPR013783">
    <property type="entry name" value="Ig-like_fold"/>
</dbReference>
<keyword evidence="4" id="KW-1185">Reference proteome</keyword>
<dbReference type="OrthoDB" id="6364584at2759"/>
<evidence type="ECO:0000256" key="1">
    <source>
        <dbReference type="ARBA" id="ARBA00022737"/>
    </source>
</evidence>
<evidence type="ECO:0000313" key="3">
    <source>
        <dbReference type="EMBL" id="KAG0723297.1"/>
    </source>
</evidence>
<gene>
    <name evidence="3" type="ORF">GWK47_005548</name>
</gene>
<sequence>MGMWHATLKQILRTGLYLWRRPRERPQGLYLGQVGASCRELLGIGKEPAWRIARGDPQECRRRPILCQTPDCSFDSSETCGIVTPCSETTTIISGGNFTAPTIELVTGPEDVTNLTLNIDLGVQHITWNNPPKDSSPCHTQTAVRFTLKGKSTTTNHSVEDEHQNTELCRKEGGGTVEVWTEGGDGKSYVVLRPFYSNSASVVDLVEVSSCESLGCTSLLASWDYLPVCSAVTSFEVGLDYYDDVHPVDVDATNITITELPPSVSYELCVRAVDDHGDYIDSSCQTCYSPAAYVKNVQSVALTARSMRVTWDPPLCSVTDIAHNIKYSSESSNAWTSSYDDNSEKLEYLNSFQYTVCVEVGGGVDEPVCITAFTKLRQPFSVETSNPSADSRNLSWYFDEDRYPGFTITYQVTWGPNLQYKGQTQEKSFTIKNYTVTSPNGERFCVAAFPDTKLELMSEPYCAYAYGPTDGHGNGSSLGLIIGLSVSGAIMSSCCWWWL</sequence>
<feature type="domain" description="Fibronectin type-III" evidence="2">
    <location>
        <begin position="290"/>
        <end position="365"/>
    </location>
</feature>
<proteinExistence type="predicted"/>
<dbReference type="EMBL" id="JACEEZ010008414">
    <property type="protein sequence ID" value="KAG0723297.1"/>
    <property type="molecule type" value="Genomic_DNA"/>
</dbReference>
<organism evidence="3 4">
    <name type="scientific">Chionoecetes opilio</name>
    <name type="common">Atlantic snow crab</name>
    <name type="synonym">Cancer opilio</name>
    <dbReference type="NCBI Taxonomy" id="41210"/>
    <lineage>
        <taxon>Eukaryota</taxon>
        <taxon>Metazoa</taxon>
        <taxon>Ecdysozoa</taxon>
        <taxon>Arthropoda</taxon>
        <taxon>Crustacea</taxon>
        <taxon>Multicrustacea</taxon>
        <taxon>Malacostraca</taxon>
        <taxon>Eumalacostraca</taxon>
        <taxon>Eucarida</taxon>
        <taxon>Decapoda</taxon>
        <taxon>Pleocyemata</taxon>
        <taxon>Brachyura</taxon>
        <taxon>Eubrachyura</taxon>
        <taxon>Majoidea</taxon>
        <taxon>Majidae</taxon>
        <taxon>Chionoecetes</taxon>
    </lineage>
</organism>
<accession>A0A8J4Y9S3</accession>
<dbReference type="PANTHER" id="PTHR46708">
    <property type="entry name" value="TENASCIN"/>
    <property type="match status" value="1"/>
</dbReference>
<dbReference type="Proteomes" id="UP000770661">
    <property type="component" value="Unassembled WGS sequence"/>
</dbReference>
<dbReference type="SUPFAM" id="SSF49265">
    <property type="entry name" value="Fibronectin type III"/>
    <property type="match status" value="1"/>
</dbReference>
<comment type="caution">
    <text evidence="3">The sequence shown here is derived from an EMBL/GenBank/DDBJ whole genome shotgun (WGS) entry which is preliminary data.</text>
</comment>
<dbReference type="Gene3D" id="2.60.40.10">
    <property type="entry name" value="Immunoglobulins"/>
    <property type="match status" value="1"/>
</dbReference>
<keyword evidence="1" id="KW-0677">Repeat</keyword>
<dbReference type="InterPro" id="IPR003961">
    <property type="entry name" value="FN3_dom"/>
</dbReference>
<evidence type="ECO:0000259" key="2">
    <source>
        <dbReference type="SMART" id="SM00060"/>
    </source>
</evidence>
<dbReference type="PANTHER" id="PTHR46708:SF2">
    <property type="entry name" value="FIBRONECTIN TYPE-III DOMAIN-CONTAINING PROTEIN"/>
    <property type="match status" value="1"/>
</dbReference>
<dbReference type="InterPro" id="IPR036116">
    <property type="entry name" value="FN3_sf"/>
</dbReference>
<reference evidence="3" key="1">
    <citation type="submission" date="2020-07" db="EMBL/GenBank/DDBJ databases">
        <title>The High-quality genome of the commercially important snow crab, Chionoecetes opilio.</title>
        <authorList>
            <person name="Jeong J.-H."/>
            <person name="Ryu S."/>
        </authorList>
    </citation>
    <scope>NUCLEOTIDE SEQUENCE</scope>
    <source>
        <strain evidence="3">MADBK_172401_WGS</strain>
        <tissue evidence="3">Digestive gland</tissue>
    </source>
</reference>
<evidence type="ECO:0000313" key="4">
    <source>
        <dbReference type="Proteomes" id="UP000770661"/>
    </source>
</evidence>
<dbReference type="AlphaFoldDB" id="A0A8J4Y9S3"/>
<protein>
    <recommendedName>
        <fullName evidence="2">Fibronectin type-III domain-containing protein</fullName>
    </recommendedName>
</protein>